<dbReference type="AlphaFoldDB" id="A0AAV4T4L8"/>
<gene>
    <name evidence="3" type="primary">Baiap2_1</name>
    <name evidence="3" type="ORF">CEXT_166541</name>
</gene>
<evidence type="ECO:0000313" key="4">
    <source>
        <dbReference type="Proteomes" id="UP001054945"/>
    </source>
</evidence>
<dbReference type="InterPro" id="IPR027267">
    <property type="entry name" value="AH/BAR_dom_sf"/>
</dbReference>
<protein>
    <submittedName>
        <fullName evidence="3">Brain-specific angiogenesis inhibitor 1-associated protein 2</fullName>
    </submittedName>
</protein>
<evidence type="ECO:0000259" key="2">
    <source>
        <dbReference type="PROSITE" id="PS51338"/>
    </source>
</evidence>
<feature type="compositionally biased region" description="Low complexity" evidence="1">
    <location>
        <begin position="90"/>
        <end position="100"/>
    </location>
</feature>
<name>A0AAV4T4L8_CAEEX</name>
<evidence type="ECO:0000256" key="1">
    <source>
        <dbReference type="SAM" id="MobiDB-lite"/>
    </source>
</evidence>
<reference evidence="3 4" key="1">
    <citation type="submission" date="2021-06" db="EMBL/GenBank/DDBJ databases">
        <title>Caerostris extrusa draft genome.</title>
        <authorList>
            <person name="Kono N."/>
            <person name="Arakawa K."/>
        </authorList>
    </citation>
    <scope>NUCLEOTIDE SEQUENCE [LARGE SCALE GENOMIC DNA]</scope>
</reference>
<dbReference type="PANTHER" id="PTHR14206">
    <property type="entry name" value="BRAIN-SPECIFIC ANGIOGENESIS INHIBITOR 1-ASSOCIATED PROTEIN 2"/>
    <property type="match status" value="1"/>
</dbReference>
<dbReference type="GO" id="GO:0005654">
    <property type="term" value="C:nucleoplasm"/>
    <property type="evidence" value="ECO:0007669"/>
    <property type="project" value="TreeGrafter"/>
</dbReference>
<dbReference type="InterPro" id="IPR027681">
    <property type="entry name" value="IRSp53/IRTKS/Pinkbar"/>
</dbReference>
<dbReference type="Pfam" id="PF08397">
    <property type="entry name" value="IMD"/>
    <property type="match status" value="1"/>
</dbReference>
<dbReference type="PROSITE" id="PS51338">
    <property type="entry name" value="IMD"/>
    <property type="match status" value="1"/>
</dbReference>
<dbReference type="InterPro" id="IPR013606">
    <property type="entry name" value="I-BAR_dom"/>
</dbReference>
<dbReference type="EMBL" id="BPLR01010517">
    <property type="protein sequence ID" value="GIY39827.1"/>
    <property type="molecule type" value="Genomic_DNA"/>
</dbReference>
<dbReference type="GO" id="GO:0005829">
    <property type="term" value="C:cytosol"/>
    <property type="evidence" value="ECO:0007669"/>
    <property type="project" value="TreeGrafter"/>
</dbReference>
<comment type="caution">
    <text evidence="3">The sequence shown here is derived from an EMBL/GenBank/DDBJ whole genome shotgun (WGS) entry which is preliminary data.</text>
</comment>
<sequence length="127" mass="14632">MSEISTNSNRDVFEQSLPFFFFYIVWSDQPFSNYVKLRGTALMQLVEVHKEIHAQQTNILKAFYVDLLLPLESNLEKDTKVVAGEHKKGSSSNTNPTTIPTRKHSPCARSRRKEQGAVFLRLERMSK</sequence>
<accession>A0AAV4T4L8</accession>
<organism evidence="3 4">
    <name type="scientific">Caerostris extrusa</name>
    <name type="common">Bark spider</name>
    <name type="synonym">Caerostris bankana</name>
    <dbReference type="NCBI Taxonomy" id="172846"/>
    <lineage>
        <taxon>Eukaryota</taxon>
        <taxon>Metazoa</taxon>
        <taxon>Ecdysozoa</taxon>
        <taxon>Arthropoda</taxon>
        <taxon>Chelicerata</taxon>
        <taxon>Arachnida</taxon>
        <taxon>Araneae</taxon>
        <taxon>Araneomorphae</taxon>
        <taxon>Entelegynae</taxon>
        <taxon>Araneoidea</taxon>
        <taxon>Araneidae</taxon>
        <taxon>Caerostris</taxon>
    </lineage>
</organism>
<feature type="domain" description="IMD" evidence="2">
    <location>
        <begin position="1"/>
        <end position="127"/>
    </location>
</feature>
<dbReference type="Proteomes" id="UP001054945">
    <property type="component" value="Unassembled WGS sequence"/>
</dbReference>
<keyword evidence="4" id="KW-1185">Reference proteome</keyword>
<evidence type="ECO:0000313" key="3">
    <source>
        <dbReference type="EMBL" id="GIY39827.1"/>
    </source>
</evidence>
<dbReference type="Gene3D" id="1.20.1270.60">
    <property type="entry name" value="Arfaptin homology (AH) domain/BAR domain"/>
    <property type="match status" value="1"/>
</dbReference>
<dbReference type="GO" id="GO:0030838">
    <property type="term" value="P:positive regulation of actin filament polymerization"/>
    <property type="evidence" value="ECO:0007669"/>
    <property type="project" value="TreeGrafter"/>
</dbReference>
<dbReference type="GO" id="GO:0007009">
    <property type="term" value="P:plasma membrane organization"/>
    <property type="evidence" value="ECO:0007669"/>
    <property type="project" value="InterPro"/>
</dbReference>
<dbReference type="PANTHER" id="PTHR14206:SF7">
    <property type="entry name" value="INSULIN RECEPTOR SUBSTRATE 53 KDA, ISOFORM A"/>
    <property type="match status" value="1"/>
</dbReference>
<feature type="compositionally biased region" description="Basic residues" evidence="1">
    <location>
        <begin position="101"/>
        <end position="112"/>
    </location>
</feature>
<feature type="region of interest" description="Disordered" evidence="1">
    <location>
        <begin position="82"/>
        <end position="116"/>
    </location>
</feature>
<dbReference type="GO" id="GO:0051017">
    <property type="term" value="P:actin filament bundle assembly"/>
    <property type="evidence" value="ECO:0007669"/>
    <property type="project" value="TreeGrafter"/>
</dbReference>
<proteinExistence type="predicted"/>
<dbReference type="GO" id="GO:0051764">
    <property type="term" value="P:actin crosslink formation"/>
    <property type="evidence" value="ECO:0007669"/>
    <property type="project" value="TreeGrafter"/>
</dbReference>
<dbReference type="SUPFAM" id="SSF103657">
    <property type="entry name" value="BAR/IMD domain-like"/>
    <property type="match status" value="1"/>
</dbReference>